<proteinExistence type="inferred from homology"/>
<evidence type="ECO:0000256" key="2">
    <source>
        <dbReference type="ARBA" id="ARBA00012162"/>
    </source>
</evidence>
<organism evidence="12 13">
    <name type="scientific">Oceaniradius stylonematis</name>
    <dbReference type="NCBI Taxonomy" id="2184161"/>
    <lineage>
        <taxon>Bacteria</taxon>
        <taxon>Pseudomonadati</taxon>
        <taxon>Pseudomonadota</taxon>
        <taxon>Alphaproteobacteria</taxon>
        <taxon>Hyphomicrobiales</taxon>
        <taxon>Ahrensiaceae</taxon>
        <taxon>Oceaniradius</taxon>
    </lineage>
</organism>
<dbReference type="RefSeq" id="WP_109766466.1">
    <property type="nucleotide sequence ID" value="NZ_QFWV02000008.1"/>
</dbReference>
<keyword evidence="13" id="KW-1185">Reference proteome</keyword>
<keyword evidence="3" id="KW-0169">Cobalamin biosynthesis</keyword>
<protein>
    <recommendedName>
        <fullName evidence="2">uroporphyrinogen-III C-methyltransferase</fullName>
        <ecNumber evidence="2">2.1.1.107</ecNumber>
    </recommendedName>
</protein>
<dbReference type="Proteomes" id="UP000246132">
    <property type="component" value="Unassembled WGS sequence"/>
</dbReference>
<evidence type="ECO:0000259" key="11">
    <source>
        <dbReference type="Pfam" id="PF00590"/>
    </source>
</evidence>
<dbReference type="InterPro" id="IPR014777">
    <property type="entry name" value="4pyrrole_Mease_sub1"/>
</dbReference>
<dbReference type="EC" id="2.1.1.107" evidence="2"/>
<dbReference type="GO" id="GO:0019354">
    <property type="term" value="P:siroheme biosynthetic process"/>
    <property type="evidence" value="ECO:0007669"/>
    <property type="project" value="UniProtKB-UniPathway"/>
</dbReference>
<dbReference type="NCBIfam" id="TIGR01469">
    <property type="entry name" value="cobA_cysG_Cterm"/>
    <property type="match status" value="1"/>
</dbReference>
<name>A0A3A8AIZ3_9HYPH</name>
<dbReference type="PANTHER" id="PTHR45790:SF3">
    <property type="entry name" value="S-ADENOSYL-L-METHIONINE-DEPENDENT UROPORPHYRINOGEN III METHYLTRANSFERASE, CHLOROPLASTIC"/>
    <property type="match status" value="1"/>
</dbReference>
<evidence type="ECO:0000256" key="8">
    <source>
        <dbReference type="ARBA" id="ARBA00025705"/>
    </source>
</evidence>
<dbReference type="UniPathway" id="UPA00262">
    <property type="reaction ID" value="UER00211"/>
</dbReference>
<dbReference type="SUPFAM" id="SSF53790">
    <property type="entry name" value="Tetrapyrrole methylase"/>
    <property type="match status" value="1"/>
</dbReference>
<dbReference type="OrthoDB" id="9815856at2"/>
<dbReference type="GO" id="GO:0004851">
    <property type="term" value="F:uroporphyrin-III C-methyltransferase activity"/>
    <property type="evidence" value="ECO:0007669"/>
    <property type="project" value="UniProtKB-EC"/>
</dbReference>
<evidence type="ECO:0000313" key="12">
    <source>
        <dbReference type="EMBL" id="RKF05671.1"/>
    </source>
</evidence>
<comment type="caution">
    <text evidence="12">The sequence shown here is derived from an EMBL/GenBank/DDBJ whole genome shotgun (WGS) entry which is preliminary data.</text>
</comment>
<reference evidence="12 13" key="1">
    <citation type="journal article" date="2018" name="Int. J. Syst. Bacteriol.">
        <title>Oceaniradius stylonemae gen. nov., sp. nov., isolated from a red alga, Stylonema cornu-cervi.</title>
        <authorList>
            <person name="Jeong S."/>
        </authorList>
    </citation>
    <scope>NUCLEOTIDE SEQUENCE [LARGE SCALE GENOMIC DNA]</scope>
    <source>
        <strain evidence="12 13">StC1</strain>
    </source>
</reference>
<dbReference type="InterPro" id="IPR014776">
    <property type="entry name" value="4pyrrole_Mease_sub2"/>
</dbReference>
<evidence type="ECO:0000313" key="13">
    <source>
        <dbReference type="Proteomes" id="UP000246132"/>
    </source>
</evidence>
<comment type="similarity">
    <text evidence="1 10">Belongs to the precorrin methyltransferase family.</text>
</comment>
<evidence type="ECO:0000256" key="6">
    <source>
        <dbReference type="ARBA" id="ARBA00022691"/>
    </source>
</evidence>
<keyword evidence="4 10" id="KW-0489">Methyltransferase</keyword>
<dbReference type="PANTHER" id="PTHR45790">
    <property type="entry name" value="SIROHEME SYNTHASE-RELATED"/>
    <property type="match status" value="1"/>
</dbReference>
<evidence type="ECO:0000256" key="9">
    <source>
        <dbReference type="ARBA" id="ARBA00060548"/>
    </source>
</evidence>
<dbReference type="InterPro" id="IPR000878">
    <property type="entry name" value="4pyrrol_Mease"/>
</dbReference>
<accession>A0A3A8AIZ3</accession>
<evidence type="ECO:0000256" key="4">
    <source>
        <dbReference type="ARBA" id="ARBA00022603"/>
    </source>
</evidence>
<evidence type="ECO:0000256" key="7">
    <source>
        <dbReference type="ARBA" id="ARBA00023244"/>
    </source>
</evidence>
<gene>
    <name evidence="12" type="primary">cobA</name>
    <name evidence="12" type="ORF">DEM25_013755</name>
</gene>
<sequence>MTEPIAPKSIWPETAPDFVPGHVWLVGAGPGDPGLLTLHAAHALGNADVIVHDALVDPRCLELARPGATLEYAGKRGGKPSAKQRDISLRLVELARSGKRVLRLKGGDPFVFGRGGEEALTLAAHNVPFRIVPGVTAGIGGLAYAGIPATHRDTNHAVTFLTGHDSGGVMPDAIDWHHVAKGAPVIVMYMAMKHIGAIAGRLIAEGRAPNEPVAFVCNAATDRQQVLETTLGRAEADVAESGLQPPAIVVVGEVVRLRSGLDWLGALSSGRVLDPDPLGARRRDETG</sequence>
<evidence type="ECO:0000256" key="5">
    <source>
        <dbReference type="ARBA" id="ARBA00022679"/>
    </source>
</evidence>
<dbReference type="GO" id="GO:0009236">
    <property type="term" value="P:cobalamin biosynthetic process"/>
    <property type="evidence" value="ECO:0007669"/>
    <property type="project" value="UniProtKB-KW"/>
</dbReference>
<keyword evidence="6" id="KW-0949">S-adenosyl-L-methionine</keyword>
<dbReference type="PROSITE" id="PS00839">
    <property type="entry name" value="SUMT_1"/>
    <property type="match status" value="1"/>
</dbReference>
<dbReference type="FunFam" id="3.30.950.10:FF:000001">
    <property type="entry name" value="Siroheme synthase"/>
    <property type="match status" value="1"/>
</dbReference>
<dbReference type="FunFam" id="3.40.1010.10:FF:000001">
    <property type="entry name" value="Siroheme synthase"/>
    <property type="match status" value="1"/>
</dbReference>
<dbReference type="InterPro" id="IPR003043">
    <property type="entry name" value="Uropor_MeTrfase_CS"/>
</dbReference>
<keyword evidence="5 10" id="KW-0808">Transferase</keyword>
<keyword evidence="7" id="KW-0627">Porphyrin biosynthesis</keyword>
<dbReference type="GO" id="GO:0032259">
    <property type="term" value="P:methylation"/>
    <property type="evidence" value="ECO:0007669"/>
    <property type="project" value="UniProtKB-KW"/>
</dbReference>
<dbReference type="Gene3D" id="3.40.1010.10">
    <property type="entry name" value="Cobalt-precorrin-4 Transmethylase, Domain 1"/>
    <property type="match status" value="1"/>
</dbReference>
<dbReference type="Pfam" id="PF00590">
    <property type="entry name" value="TP_methylase"/>
    <property type="match status" value="1"/>
</dbReference>
<dbReference type="CDD" id="cd11642">
    <property type="entry name" value="SUMT"/>
    <property type="match status" value="1"/>
</dbReference>
<dbReference type="InterPro" id="IPR050161">
    <property type="entry name" value="Siro_Cobalamin_biosynth"/>
</dbReference>
<evidence type="ECO:0000256" key="3">
    <source>
        <dbReference type="ARBA" id="ARBA00022573"/>
    </source>
</evidence>
<dbReference type="EMBL" id="QFWV02000008">
    <property type="protein sequence ID" value="RKF05671.1"/>
    <property type="molecule type" value="Genomic_DNA"/>
</dbReference>
<comment type="pathway">
    <text evidence="9">Cofactor biosynthesis; adenosylcobalamin biosynthesis; precorrin-2 from uroporphyrinogen III: step 1/1.</text>
</comment>
<evidence type="ECO:0000256" key="1">
    <source>
        <dbReference type="ARBA" id="ARBA00005879"/>
    </source>
</evidence>
<dbReference type="InterPro" id="IPR006366">
    <property type="entry name" value="CobA/CysG_C"/>
</dbReference>
<feature type="domain" description="Tetrapyrrole methylase" evidence="11">
    <location>
        <begin position="23"/>
        <end position="233"/>
    </location>
</feature>
<dbReference type="InterPro" id="IPR035996">
    <property type="entry name" value="4pyrrol_Methylase_sf"/>
</dbReference>
<dbReference type="PROSITE" id="PS00840">
    <property type="entry name" value="SUMT_2"/>
    <property type="match status" value="1"/>
</dbReference>
<evidence type="ECO:0000256" key="10">
    <source>
        <dbReference type="RuleBase" id="RU003960"/>
    </source>
</evidence>
<comment type="pathway">
    <text evidence="8">Porphyrin-containing compound metabolism; siroheme biosynthesis; precorrin-2 from uroporphyrinogen III: step 1/1.</text>
</comment>
<dbReference type="NCBIfam" id="NF004790">
    <property type="entry name" value="PRK06136.1"/>
    <property type="match status" value="1"/>
</dbReference>
<dbReference type="Gene3D" id="3.30.950.10">
    <property type="entry name" value="Methyltransferase, Cobalt-precorrin-4 Transmethylase, Domain 2"/>
    <property type="match status" value="1"/>
</dbReference>
<dbReference type="AlphaFoldDB" id="A0A3A8AIZ3"/>